<gene>
    <name evidence="3" type="ORF">DIW82_07305</name>
</gene>
<evidence type="ECO:0000256" key="1">
    <source>
        <dbReference type="SAM" id="MobiDB-lite"/>
    </source>
</evidence>
<evidence type="ECO:0000313" key="4">
    <source>
        <dbReference type="Proteomes" id="UP000261739"/>
    </source>
</evidence>
<dbReference type="InterPro" id="IPR044876">
    <property type="entry name" value="HRDC_dom_sf"/>
</dbReference>
<proteinExistence type="predicted"/>
<dbReference type="GO" id="GO:0000166">
    <property type="term" value="F:nucleotide binding"/>
    <property type="evidence" value="ECO:0007669"/>
    <property type="project" value="InterPro"/>
</dbReference>
<reference evidence="3 4" key="1">
    <citation type="journal article" date="2018" name="Nat. Biotechnol.">
        <title>A standardized bacterial taxonomy based on genome phylogeny substantially revises the tree of life.</title>
        <authorList>
            <person name="Parks D.H."/>
            <person name="Chuvochina M."/>
            <person name="Waite D.W."/>
            <person name="Rinke C."/>
            <person name="Skarshewski A."/>
            <person name="Chaumeil P.A."/>
            <person name="Hugenholtz P."/>
        </authorList>
    </citation>
    <scope>NUCLEOTIDE SEQUENCE [LARGE SCALE GENOMIC DNA]</scope>
    <source>
        <strain evidence="3">UBA11247</strain>
    </source>
</reference>
<protein>
    <recommendedName>
        <fullName evidence="2">HRDC domain-containing protein</fullName>
    </recommendedName>
</protein>
<dbReference type="SMART" id="SM00341">
    <property type="entry name" value="HRDC"/>
    <property type="match status" value="1"/>
</dbReference>
<sequence>MQQEALLGQQRREEERDRREQAKQMNLERRDQASKIFATIEQRFDEDDSGRYTLGVRVHNKSDLPVYDLQVVAAFGVADAPYTTLRASCQPGDTFIAKKPPWNRGRFDFDFPTAVDADDPWFQPFAASARFQVFRIVFRDSAGRWWSWEQDGLREISAPAAPLTSVGQHGWKPKPKKRTPAAPAEPDDTDDTDDTDDPSVTGDDDADDDAASPGIPRNPFAAPGWDVSAPQTSAGPAVTPDSRWRVRDEEDATGAPAADTSDPGEPQEPEEPDTVPQDDELTAFDALKAWRTTRYKADGVKAYQVATNKTLEAIAETLPTTAEELRYVTGMGPAKTEKYGDEILAVVAHFS</sequence>
<organism evidence="3 4">
    <name type="scientific">Corynebacterium nuruki</name>
    <dbReference type="NCBI Taxonomy" id="1032851"/>
    <lineage>
        <taxon>Bacteria</taxon>
        <taxon>Bacillati</taxon>
        <taxon>Actinomycetota</taxon>
        <taxon>Actinomycetes</taxon>
        <taxon>Mycobacteriales</taxon>
        <taxon>Corynebacteriaceae</taxon>
        <taxon>Corynebacterium</taxon>
    </lineage>
</organism>
<dbReference type="GO" id="GO:0003676">
    <property type="term" value="F:nucleic acid binding"/>
    <property type="evidence" value="ECO:0007669"/>
    <property type="project" value="InterPro"/>
</dbReference>
<feature type="compositionally biased region" description="Basic and acidic residues" evidence="1">
    <location>
        <begin position="10"/>
        <end position="28"/>
    </location>
</feature>
<name>A0A3D4SZ80_9CORY</name>
<dbReference type="Proteomes" id="UP000261739">
    <property type="component" value="Unassembled WGS sequence"/>
</dbReference>
<dbReference type="AlphaFoldDB" id="A0A3D4SZ80"/>
<feature type="domain" description="HRDC" evidence="2">
    <location>
        <begin position="277"/>
        <end position="351"/>
    </location>
</feature>
<feature type="region of interest" description="Disordered" evidence="1">
    <location>
        <begin position="1"/>
        <end position="28"/>
    </location>
</feature>
<dbReference type="EMBL" id="DQID01000190">
    <property type="protein sequence ID" value="HCT14588.1"/>
    <property type="molecule type" value="Genomic_DNA"/>
</dbReference>
<comment type="caution">
    <text evidence="3">The sequence shown here is derived from an EMBL/GenBank/DDBJ whole genome shotgun (WGS) entry which is preliminary data.</text>
</comment>
<dbReference type="STRING" id="863239.GCA_000213935_00705"/>
<dbReference type="Pfam" id="PF00570">
    <property type="entry name" value="HRDC"/>
    <property type="match status" value="1"/>
</dbReference>
<dbReference type="Gene3D" id="1.10.150.80">
    <property type="entry name" value="HRDC domain"/>
    <property type="match status" value="1"/>
</dbReference>
<dbReference type="InterPro" id="IPR010997">
    <property type="entry name" value="HRDC-like_sf"/>
</dbReference>
<dbReference type="SUPFAM" id="SSF47819">
    <property type="entry name" value="HRDC-like"/>
    <property type="match status" value="1"/>
</dbReference>
<feature type="compositionally biased region" description="Acidic residues" evidence="1">
    <location>
        <begin position="265"/>
        <end position="280"/>
    </location>
</feature>
<accession>A0A3D4SZ80</accession>
<dbReference type="InterPro" id="IPR002121">
    <property type="entry name" value="HRDC_dom"/>
</dbReference>
<evidence type="ECO:0000259" key="2">
    <source>
        <dbReference type="PROSITE" id="PS50967"/>
    </source>
</evidence>
<feature type="region of interest" description="Disordered" evidence="1">
    <location>
        <begin position="159"/>
        <end position="280"/>
    </location>
</feature>
<feature type="compositionally biased region" description="Acidic residues" evidence="1">
    <location>
        <begin position="185"/>
        <end position="210"/>
    </location>
</feature>
<evidence type="ECO:0000313" key="3">
    <source>
        <dbReference type="EMBL" id="HCT14588.1"/>
    </source>
</evidence>
<dbReference type="PROSITE" id="PS50967">
    <property type="entry name" value="HRDC"/>
    <property type="match status" value="1"/>
</dbReference>